<reference evidence="1" key="1">
    <citation type="journal article" date="2023" name="Insect Mol. Biol.">
        <title>Genome sequencing provides insights into the evolution of gene families encoding plant cell wall-degrading enzymes in longhorned beetles.</title>
        <authorList>
            <person name="Shin N.R."/>
            <person name="Okamura Y."/>
            <person name="Kirsch R."/>
            <person name="Pauchet Y."/>
        </authorList>
    </citation>
    <scope>NUCLEOTIDE SEQUENCE</scope>
    <source>
        <strain evidence="1">MMC_N1</strain>
    </source>
</reference>
<name>A0ABQ9JEF5_9CUCU</name>
<sequence length="164" mass="18402">MLIRKRFVVKLAMKSLGTRKPKTSDDINLNFELEILRKEVECLQRERDVLNKYVAELEYSSNLLKANFNENQQKTTSPFLLQDKAAINSYSAALKKSVNNSSAVLLVKTTDQNVSNIQVEKDVKSKVNPGSLNANVLSTKLVKDGLLINCSDVESLKKTQNLSK</sequence>
<evidence type="ECO:0000313" key="1">
    <source>
        <dbReference type="EMBL" id="KAJ8976013.1"/>
    </source>
</evidence>
<evidence type="ECO:0000313" key="2">
    <source>
        <dbReference type="Proteomes" id="UP001162164"/>
    </source>
</evidence>
<proteinExistence type="predicted"/>
<gene>
    <name evidence="1" type="ORF">NQ317_003828</name>
</gene>
<comment type="caution">
    <text evidence="1">The sequence shown here is derived from an EMBL/GenBank/DDBJ whole genome shotgun (WGS) entry which is preliminary data.</text>
</comment>
<dbReference type="Proteomes" id="UP001162164">
    <property type="component" value="Unassembled WGS sequence"/>
</dbReference>
<keyword evidence="2" id="KW-1185">Reference proteome</keyword>
<organism evidence="1 2">
    <name type="scientific">Molorchus minor</name>
    <dbReference type="NCBI Taxonomy" id="1323400"/>
    <lineage>
        <taxon>Eukaryota</taxon>
        <taxon>Metazoa</taxon>
        <taxon>Ecdysozoa</taxon>
        <taxon>Arthropoda</taxon>
        <taxon>Hexapoda</taxon>
        <taxon>Insecta</taxon>
        <taxon>Pterygota</taxon>
        <taxon>Neoptera</taxon>
        <taxon>Endopterygota</taxon>
        <taxon>Coleoptera</taxon>
        <taxon>Polyphaga</taxon>
        <taxon>Cucujiformia</taxon>
        <taxon>Chrysomeloidea</taxon>
        <taxon>Cerambycidae</taxon>
        <taxon>Lamiinae</taxon>
        <taxon>Monochamini</taxon>
        <taxon>Molorchus</taxon>
    </lineage>
</organism>
<accession>A0ABQ9JEF5</accession>
<protein>
    <submittedName>
        <fullName evidence="1">Uncharacterized protein</fullName>
    </submittedName>
</protein>
<dbReference type="EMBL" id="JAPWTJ010000738">
    <property type="protein sequence ID" value="KAJ8976013.1"/>
    <property type="molecule type" value="Genomic_DNA"/>
</dbReference>